<dbReference type="EMBL" id="FRBT01000002">
    <property type="protein sequence ID" value="SHL73098.1"/>
    <property type="molecule type" value="Genomic_DNA"/>
</dbReference>
<keyword evidence="3" id="KW-1185">Reference proteome</keyword>
<dbReference type="STRING" id="946677.SAMN05444484_102379"/>
<evidence type="ECO:0000313" key="3">
    <source>
        <dbReference type="Proteomes" id="UP000184028"/>
    </source>
</evidence>
<keyword evidence="1" id="KW-0472">Membrane</keyword>
<proteinExistence type="predicted"/>
<feature type="transmembrane region" description="Helical" evidence="1">
    <location>
        <begin position="56"/>
        <end position="75"/>
    </location>
</feature>
<keyword evidence="1" id="KW-0812">Transmembrane</keyword>
<evidence type="ECO:0000313" key="2">
    <source>
        <dbReference type="EMBL" id="SHL73098.1"/>
    </source>
</evidence>
<accession>A0A1M7D0X9</accession>
<keyword evidence="1" id="KW-1133">Transmembrane helix</keyword>
<name>A0A1M7D0X9_9FLAO</name>
<evidence type="ECO:0000256" key="1">
    <source>
        <dbReference type="SAM" id="Phobius"/>
    </source>
</evidence>
<feature type="transmembrane region" description="Helical" evidence="1">
    <location>
        <begin position="16"/>
        <end position="36"/>
    </location>
</feature>
<gene>
    <name evidence="2" type="ORF">SAMN05444484_102379</name>
</gene>
<organism evidence="2 3">
    <name type="scientific">Flavobacterium chilense</name>
    <dbReference type="NCBI Taxonomy" id="946677"/>
    <lineage>
        <taxon>Bacteria</taxon>
        <taxon>Pseudomonadati</taxon>
        <taxon>Bacteroidota</taxon>
        <taxon>Flavobacteriia</taxon>
        <taxon>Flavobacteriales</taxon>
        <taxon>Flavobacteriaceae</taxon>
        <taxon>Flavobacterium</taxon>
    </lineage>
</organism>
<dbReference type="RefSeq" id="WP_068841849.1">
    <property type="nucleotide sequence ID" value="NZ_FRBT01000002.1"/>
</dbReference>
<protein>
    <submittedName>
        <fullName evidence="2">Uncharacterized protein</fullName>
    </submittedName>
</protein>
<reference evidence="3" key="1">
    <citation type="submission" date="2016-11" db="EMBL/GenBank/DDBJ databases">
        <authorList>
            <person name="Varghese N."/>
            <person name="Submissions S."/>
        </authorList>
    </citation>
    <scope>NUCLEOTIDE SEQUENCE [LARGE SCALE GENOMIC DNA]</scope>
    <source>
        <strain evidence="3">DSM 24724</strain>
    </source>
</reference>
<dbReference type="AlphaFoldDB" id="A0A1M7D0X9"/>
<sequence length="186" mass="21767">MEQVETTGNIFTTKSIGVFVFIFITIISIIAVLYYLKVHDLLFQLIGFWQHTRFYLVFMIGGATILTLWLSELLYNRIFGNVITMSLNEKELTFKNSKQNITIPLQHLRKIRIIQKNNLVYRIDIVGCKKYYISIGTIFLGLKFENLTIFIDKLTSKLQNDFKFKLNIEKKSIEDSTITLTRNISH</sequence>
<dbReference type="Proteomes" id="UP000184028">
    <property type="component" value="Unassembled WGS sequence"/>
</dbReference>